<keyword evidence="2" id="KW-1185">Reference proteome</keyword>
<dbReference type="AlphaFoldDB" id="A0AAD8N7E9"/>
<protein>
    <submittedName>
        <fullName evidence="1">Uncharacterized protein</fullName>
    </submittedName>
</protein>
<dbReference type="EMBL" id="JAUIZM010000002">
    <property type="protein sequence ID" value="KAK1398717.1"/>
    <property type="molecule type" value="Genomic_DNA"/>
</dbReference>
<dbReference type="Proteomes" id="UP001237642">
    <property type="component" value="Unassembled WGS sequence"/>
</dbReference>
<accession>A0AAD8N7E9</accession>
<name>A0AAD8N7E9_9APIA</name>
<reference evidence="1" key="2">
    <citation type="submission" date="2023-05" db="EMBL/GenBank/DDBJ databases">
        <authorList>
            <person name="Schelkunov M.I."/>
        </authorList>
    </citation>
    <scope>NUCLEOTIDE SEQUENCE</scope>
    <source>
        <strain evidence="1">Hsosn_3</strain>
        <tissue evidence="1">Leaf</tissue>
    </source>
</reference>
<sequence>MERKSCCSARSCCPSTRAVTAPKKEPVVTMKTPKVEVVKPEPVKKVEDYRVSPVKAEKKEPANVTSVKKEEAVKNYDTMVSLPLLEAVKRRQLDNTFGNAMKILDKLLEGKKRGKEGVNDSLIHLQ</sequence>
<proteinExistence type="predicted"/>
<gene>
    <name evidence="1" type="ORF">POM88_008580</name>
</gene>
<organism evidence="1 2">
    <name type="scientific">Heracleum sosnowskyi</name>
    <dbReference type="NCBI Taxonomy" id="360622"/>
    <lineage>
        <taxon>Eukaryota</taxon>
        <taxon>Viridiplantae</taxon>
        <taxon>Streptophyta</taxon>
        <taxon>Embryophyta</taxon>
        <taxon>Tracheophyta</taxon>
        <taxon>Spermatophyta</taxon>
        <taxon>Magnoliopsida</taxon>
        <taxon>eudicotyledons</taxon>
        <taxon>Gunneridae</taxon>
        <taxon>Pentapetalae</taxon>
        <taxon>asterids</taxon>
        <taxon>campanulids</taxon>
        <taxon>Apiales</taxon>
        <taxon>Apiaceae</taxon>
        <taxon>Apioideae</taxon>
        <taxon>apioid superclade</taxon>
        <taxon>Tordylieae</taxon>
        <taxon>Tordyliinae</taxon>
        <taxon>Heracleum</taxon>
    </lineage>
</organism>
<evidence type="ECO:0000313" key="2">
    <source>
        <dbReference type="Proteomes" id="UP001237642"/>
    </source>
</evidence>
<reference evidence="1" key="1">
    <citation type="submission" date="2023-02" db="EMBL/GenBank/DDBJ databases">
        <title>Genome of toxic invasive species Heracleum sosnowskyi carries increased number of genes despite the absence of recent whole-genome duplications.</title>
        <authorList>
            <person name="Schelkunov M."/>
            <person name="Shtratnikova V."/>
            <person name="Makarenko M."/>
            <person name="Klepikova A."/>
            <person name="Omelchenko D."/>
            <person name="Novikova G."/>
            <person name="Obukhova E."/>
            <person name="Bogdanov V."/>
            <person name="Penin A."/>
            <person name="Logacheva M."/>
        </authorList>
    </citation>
    <scope>NUCLEOTIDE SEQUENCE</scope>
    <source>
        <strain evidence="1">Hsosn_3</strain>
        <tissue evidence="1">Leaf</tissue>
    </source>
</reference>
<evidence type="ECO:0000313" key="1">
    <source>
        <dbReference type="EMBL" id="KAK1398717.1"/>
    </source>
</evidence>
<comment type="caution">
    <text evidence="1">The sequence shown here is derived from an EMBL/GenBank/DDBJ whole genome shotgun (WGS) entry which is preliminary data.</text>
</comment>